<organism evidence="7 8">
    <name type="scientific">Sporosarcina soli</name>
    <dbReference type="NCBI Taxonomy" id="334736"/>
    <lineage>
        <taxon>Bacteria</taxon>
        <taxon>Bacillati</taxon>
        <taxon>Bacillota</taxon>
        <taxon>Bacilli</taxon>
        <taxon>Bacillales</taxon>
        <taxon>Caryophanaceae</taxon>
        <taxon>Sporosarcina</taxon>
    </lineage>
</organism>
<dbReference type="InterPro" id="IPR004841">
    <property type="entry name" value="AA-permease/SLC12A_dom"/>
</dbReference>
<comment type="subcellular location">
    <subcellularLocation>
        <location evidence="1">Membrane</location>
        <topology evidence="1">Multi-pass membrane protein</topology>
    </subcellularLocation>
</comment>
<evidence type="ECO:0000313" key="7">
    <source>
        <dbReference type="EMBL" id="MFC5590402.1"/>
    </source>
</evidence>
<feature type="transmembrane region" description="Helical" evidence="5">
    <location>
        <begin position="438"/>
        <end position="458"/>
    </location>
</feature>
<feature type="transmembrane region" description="Helical" evidence="5">
    <location>
        <begin position="145"/>
        <end position="165"/>
    </location>
</feature>
<evidence type="ECO:0000313" key="8">
    <source>
        <dbReference type="Proteomes" id="UP001596109"/>
    </source>
</evidence>
<keyword evidence="2 5" id="KW-0812">Transmembrane</keyword>
<dbReference type="RefSeq" id="WP_381436797.1">
    <property type="nucleotide sequence ID" value="NZ_JBHSNO010000008.1"/>
</dbReference>
<feature type="transmembrane region" description="Helical" evidence="5">
    <location>
        <begin position="256"/>
        <end position="278"/>
    </location>
</feature>
<sequence>MGIYKDSNDSVTTATTNTFANAYSQSDENSLKKVLKTRDLVIFGMVFMAPVSAQTLFGELTLTSQGHAVLSYLVGLIAMVFTASSYGKMAGAFPKAGSTYSYTSQAISPKVGFVAGWAILLDYLLIPMLLYKISAIFLMELFPTLPLWLTLLFFLVPVTVSNYLGAHVSSRLNILMTLLMLFSLVLFISFAIHHLIQNGGIGNIFSFQGIYNSSTFSFDALLAGTSLAVLSYLGFDAVTTMAEDSKVAGKTVGRAAVLALLISSFFYILQVYFATIVVTDFTSFSSQDTAFFEIAVTVGGMGLATICTLIIAVSGISTALAGQASASRILYSMGGDKLLPSLFARLHPKHKTPYCSILILAVVGYMGAILIPLSVLFQLIVFGALIGFLAVNLSVIIEFFGRRHERSLKYFIPNLLGPILGLVVCGYITIGISPLGKTIGLIWVFIGITFLFIMTKILKRDANFLNDM</sequence>
<evidence type="ECO:0000259" key="6">
    <source>
        <dbReference type="Pfam" id="PF00324"/>
    </source>
</evidence>
<feature type="transmembrane region" description="Helical" evidence="5">
    <location>
        <begin position="354"/>
        <end position="373"/>
    </location>
</feature>
<dbReference type="Gene3D" id="1.20.1740.10">
    <property type="entry name" value="Amino acid/polyamine transporter I"/>
    <property type="match status" value="1"/>
</dbReference>
<keyword evidence="3 5" id="KW-1133">Transmembrane helix</keyword>
<feature type="transmembrane region" description="Helical" evidence="5">
    <location>
        <begin position="412"/>
        <end position="432"/>
    </location>
</feature>
<feature type="transmembrane region" description="Helical" evidence="5">
    <location>
        <begin position="379"/>
        <end position="400"/>
    </location>
</feature>
<dbReference type="EMBL" id="JBHSNO010000008">
    <property type="protein sequence ID" value="MFC5590402.1"/>
    <property type="molecule type" value="Genomic_DNA"/>
</dbReference>
<keyword evidence="4 5" id="KW-0472">Membrane</keyword>
<dbReference type="PANTHER" id="PTHR42770:SF16">
    <property type="entry name" value="AMINO ACID PERMEASE"/>
    <property type="match status" value="1"/>
</dbReference>
<evidence type="ECO:0000256" key="5">
    <source>
        <dbReference type="SAM" id="Phobius"/>
    </source>
</evidence>
<evidence type="ECO:0000256" key="2">
    <source>
        <dbReference type="ARBA" id="ARBA00022692"/>
    </source>
</evidence>
<feature type="transmembrane region" description="Helical" evidence="5">
    <location>
        <begin position="172"/>
        <end position="196"/>
    </location>
</feature>
<dbReference type="InterPro" id="IPR050367">
    <property type="entry name" value="APC_superfamily"/>
</dbReference>
<comment type="caution">
    <text evidence="7">The sequence shown here is derived from an EMBL/GenBank/DDBJ whole genome shotgun (WGS) entry which is preliminary data.</text>
</comment>
<dbReference type="Proteomes" id="UP001596109">
    <property type="component" value="Unassembled WGS sequence"/>
</dbReference>
<proteinExistence type="predicted"/>
<feature type="transmembrane region" description="Helical" evidence="5">
    <location>
        <begin position="290"/>
        <end position="313"/>
    </location>
</feature>
<evidence type="ECO:0000256" key="3">
    <source>
        <dbReference type="ARBA" id="ARBA00022989"/>
    </source>
</evidence>
<dbReference type="PIRSF" id="PIRSF006060">
    <property type="entry name" value="AA_transporter"/>
    <property type="match status" value="1"/>
</dbReference>
<reference evidence="8" key="1">
    <citation type="journal article" date="2019" name="Int. J. Syst. Evol. Microbiol.">
        <title>The Global Catalogue of Microorganisms (GCM) 10K type strain sequencing project: providing services to taxonomists for standard genome sequencing and annotation.</title>
        <authorList>
            <consortium name="The Broad Institute Genomics Platform"/>
            <consortium name="The Broad Institute Genome Sequencing Center for Infectious Disease"/>
            <person name="Wu L."/>
            <person name="Ma J."/>
        </authorList>
    </citation>
    <scope>NUCLEOTIDE SEQUENCE [LARGE SCALE GENOMIC DNA]</scope>
    <source>
        <strain evidence="8">CGMCC 4.1434</strain>
    </source>
</reference>
<dbReference type="PANTHER" id="PTHR42770">
    <property type="entry name" value="AMINO ACID TRANSPORTER-RELATED"/>
    <property type="match status" value="1"/>
</dbReference>
<feature type="transmembrane region" description="Helical" evidence="5">
    <location>
        <begin position="111"/>
        <end position="133"/>
    </location>
</feature>
<protein>
    <submittedName>
        <fullName evidence="7">APC family permease</fullName>
    </submittedName>
</protein>
<feature type="domain" description="Amino acid permease/ SLC12A" evidence="6">
    <location>
        <begin position="66"/>
        <end position="396"/>
    </location>
</feature>
<gene>
    <name evidence="7" type="ORF">ACFPRA_15970</name>
</gene>
<evidence type="ECO:0000256" key="1">
    <source>
        <dbReference type="ARBA" id="ARBA00004141"/>
    </source>
</evidence>
<evidence type="ECO:0000256" key="4">
    <source>
        <dbReference type="ARBA" id="ARBA00023136"/>
    </source>
</evidence>
<keyword evidence="8" id="KW-1185">Reference proteome</keyword>
<name>A0ABW0TLL7_9BACL</name>
<feature type="transmembrane region" description="Helical" evidence="5">
    <location>
        <begin position="40"/>
        <end position="57"/>
    </location>
</feature>
<dbReference type="Pfam" id="PF00324">
    <property type="entry name" value="AA_permease"/>
    <property type="match status" value="1"/>
</dbReference>
<accession>A0ABW0TLL7</accession>
<feature type="transmembrane region" description="Helical" evidence="5">
    <location>
        <begin position="69"/>
        <end position="90"/>
    </location>
</feature>
<feature type="transmembrane region" description="Helical" evidence="5">
    <location>
        <begin position="216"/>
        <end position="235"/>
    </location>
</feature>